<keyword evidence="2" id="KW-1185">Reference proteome</keyword>
<dbReference type="STRING" id="4795.A0A225V976"/>
<evidence type="ECO:0000313" key="2">
    <source>
        <dbReference type="Proteomes" id="UP000198211"/>
    </source>
</evidence>
<dbReference type="EMBL" id="NBNE01006787">
    <property type="protein sequence ID" value="OWZ01519.1"/>
    <property type="molecule type" value="Genomic_DNA"/>
</dbReference>
<evidence type="ECO:0000313" key="1">
    <source>
        <dbReference type="EMBL" id="OWZ01519.1"/>
    </source>
</evidence>
<keyword evidence="1" id="KW-0547">Nucleotide-binding</keyword>
<keyword evidence="1" id="KW-0067">ATP-binding</keyword>
<dbReference type="Proteomes" id="UP000198211">
    <property type="component" value="Unassembled WGS sequence"/>
</dbReference>
<proteinExistence type="predicted"/>
<dbReference type="OrthoDB" id="128836at2759"/>
<comment type="caution">
    <text evidence="1">The sequence shown here is derived from an EMBL/GenBank/DDBJ whole genome shotgun (WGS) entry which is preliminary data.</text>
</comment>
<reference evidence="2" key="1">
    <citation type="submission" date="2017-03" db="EMBL/GenBank/DDBJ databases">
        <title>Phytopthora megakarya and P. palmivora, two closely related causual agents of cacao black pod achieved similar genome size and gene model numbers by different mechanisms.</title>
        <authorList>
            <person name="Ali S."/>
            <person name="Shao J."/>
            <person name="Larry D.J."/>
            <person name="Kronmiller B."/>
            <person name="Shen D."/>
            <person name="Strem M.D."/>
            <person name="Melnick R.L."/>
            <person name="Guiltinan M.J."/>
            <person name="Tyler B.M."/>
            <person name="Meinhardt L.W."/>
            <person name="Bailey B.A."/>
        </authorList>
    </citation>
    <scope>NUCLEOTIDE SEQUENCE [LARGE SCALE GENOMIC DNA]</scope>
    <source>
        <strain evidence="2">zdho120</strain>
    </source>
</reference>
<protein>
    <submittedName>
        <fullName evidence="1">Helitron helicase</fullName>
    </submittedName>
</protein>
<dbReference type="GO" id="GO:0004386">
    <property type="term" value="F:helicase activity"/>
    <property type="evidence" value="ECO:0007669"/>
    <property type="project" value="UniProtKB-KW"/>
</dbReference>
<organism evidence="1 2">
    <name type="scientific">Phytophthora megakarya</name>
    <dbReference type="NCBI Taxonomy" id="4795"/>
    <lineage>
        <taxon>Eukaryota</taxon>
        <taxon>Sar</taxon>
        <taxon>Stramenopiles</taxon>
        <taxon>Oomycota</taxon>
        <taxon>Peronosporomycetes</taxon>
        <taxon>Peronosporales</taxon>
        <taxon>Peronosporaceae</taxon>
        <taxon>Phytophthora</taxon>
    </lineage>
</organism>
<keyword evidence="1" id="KW-0347">Helicase</keyword>
<accession>A0A225V976</accession>
<name>A0A225V976_9STRA</name>
<sequence>MVSRQIRHIYATRTRSRRESDRVDNRWVVPYNPYLCQQYDCHVNVRICSTVQSVKYLYKYVYKGQDRATVVLRERGRRDGTDENNTTREREDEIKQYLDARYLSPPEACWTIFKYEMQNKSTDCVSTMKTNSTYISLPMLEFRMLSSQNCQRFSSYAGFMVRDPTLQDVCYTMRFLFNLFGFKWVTDTFGNHGIVVEIKL</sequence>
<keyword evidence="1" id="KW-0378">Hydrolase</keyword>
<dbReference type="AlphaFoldDB" id="A0A225V976"/>
<gene>
    <name evidence="1" type="ORF">PHMEG_00027072</name>
</gene>
<dbReference type="PANTHER" id="PTHR10492:SF57">
    <property type="entry name" value="ATP-DEPENDENT DNA HELICASE"/>
    <property type="match status" value="1"/>
</dbReference>
<dbReference type="PANTHER" id="PTHR10492">
    <property type="match status" value="1"/>
</dbReference>